<accession>A0A318T0Y5</accession>
<dbReference type="OrthoDB" id="8854154at2"/>
<comment type="caution">
    <text evidence="2">The sequence shown here is derived from an EMBL/GenBank/DDBJ whole genome shotgun (WGS) entry which is preliminary data.</text>
</comment>
<keyword evidence="3" id="KW-1185">Reference proteome</keyword>
<feature type="region of interest" description="Disordered" evidence="1">
    <location>
        <begin position="1"/>
        <end position="102"/>
    </location>
</feature>
<dbReference type="Proteomes" id="UP000247540">
    <property type="component" value="Unassembled WGS sequence"/>
</dbReference>
<dbReference type="EMBL" id="QJTC01000003">
    <property type="protein sequence ID" value="PYE79173.1"/>
    <property type="molecule type" value="Genomic_DNA"/>
</dbReference>
<feature type="compositionally biased region" description="Basic and acidic residues" evidence="1">
    <location>
        <begin position="91"/>
        <end position="102"/>
    </location>
</feature>
<name>A0A318T0Y5_9BURK</name>
<organism evidence="2 3">
    <name type="scientific">Xylophilus ampelinus</name>
    <dbReference type="NCBI Taxonomy" id="54067"/>
    <lineage>
        <taxon>Bacteria</taxon>
        <taxon>Pseudomonadati</taxon>
        <taxon>Pseudomonadota</taxon>
        <taxon>Betaproteobacteria</taxon>
        <taxon>Burkholderiales</taxon>
        <taxon>Xylophilus</taxon>
    </lineage>
</organism>
<evidence type="ECO:0000313" key="2">
    <source>
        <dbReference type="EMBL" id="PYE79173.1"/>
    </source>
</evidence>
<dbReference type="RefSeq" id="WP_110464672.1">
    <property type="nucleotide sequence ID" value="NZ_JAMOFZ010000003.1"/>
</dbReference>
<feature type="compositionally biased region" description="Gly residues" evidence="1">
    <location>
        <begin position="37"/>
        <end position="47"/>
    </location>
</feature>
<sequence length="102" mass="10009">MAQASGGGDDDRAASPVSDATAAAKPDAVGPHDEGQLPGGIVDGGSAGDRQAIDLEDDEIYSGRGNGAGKGGTTHAPGGDSGRLGPPSEQLSDRNEPSDRRG</sequence>
<proteinExistence type="predicted"/>
<feature type="compositionally biased region" description="Low complexity" evidence="1">
    <location>
        <begin position="14"/>
        <end position="24"/>
    </location>
</feature>
<protein>
    <submittedName>
        <fullName evidence="2">Uncharacterized protein</fullName>
    </submittedName>
</protein>
<dbReference type="AlphaFoldDB" id="A0A318T0Y5"/>
<gene>
    <name evidence="2" type="ORF">DFQ15_103161</name>
</gene>
<evidence type="ECO:0000256" key="1">
    <source>
        <dbReference type="SAM" id="MobiDB-lite"/>
    </source>
</evidence>
<evidence type="ECO:0000313" key="3">
    <source>
        <dbReference type="Proteomes" id="UP000247540"/>
    </source>
</evidence>
<reference evidence="2 3" key="1">
    <citation type="submission" date="2018-06" db="EMBL/GenBank/DDBJ databases">
        <title>Genomic Encyclopedia of Type Strains, Phase III (KMG-III): the genomes of soil and plant-associated and newly described type strains.</title>
        <authorList>
            <person name="Whitman W."/>
        </authorList>
    </citation>
    <scope>NUCLEOTIDE SEQUENCE [LARGE SCALE GENOMIC DNA]</scope>
    <source>
        <strain evidence="2 3">CECT 7646</strain>
    </source>
</reference>